<name>A0A2Z7CLH8_9LAMI</name>
<gene>
    <name evidence="2" type="ORF">F511_02316</name>
</gene>
<keyword evidence="1" id="KW-1133">Transmembrane helix</keyword>
<dbReference type="OrthoDB" id="1725777at2759"/>
<dbReference type="PROSITE" id="PS51257">
    <property type="entry name" value="PROKAR_LIPOPROTEIN"/>
    <property type="match status" value="1"/>
</dbReference>
<evidence type="ECO:0000256" key="1">
    <source>
        <dbReference type="SAM" id="Phobius"/>
    </source>
</evidence>
<dbReference type="EMBL" id="KQ996030">
    <property type="protein sequence ID" value="KZV45656.1"/>
    <property type="molecule type" value="Genomic_DNA"/>
</dbReference>
<sequence>MEGDKRKEDCLTAVWFAAGTAASIACIERAIVVSLFAHWRVWVFLALNLLLLAILFTSKSEPRVDDQNGFTNTKLNRKKRSLDNGHAQLLKNEDNVEAKMKTAESDVIQEAQYQLTKEELNQRVEAFIAMFRQHLVSDAMEKTSGLQGSIGQVNSTRCTSFSNSVIDM</sequence>
<dbReference type="PANTHER" id="PTHR35997:SF5">
    <property type="entry name" value="OS09G0539700 PROTEIN"/>
    <property type="match status" value="1"/>
</dbReference>
<protein>
    <submittedName>
        <fullName evidence="2">Uncharacterized protein</fullName>
    </submittedName>
</protein>
<dbReference type="PANTHER" id="PTHR35997">
    <property type="entry name" value="COTTON FIBER PROTEIN-RELATED"/>
    <property type="match status" value="1"/>
</dbReference>
<accession>A0A2Z7CLH8</accession>
<dbReference type="AlphaFoldDB" id="A0A2Z7CLH8"/>
<keyword evidence="3" id="KW-1185">Reference proteome</keyword>
<feature type="transmembrane region" description="Helical" evidence="1">
    <location>
        <begin position="39"/>
        <end position="57"/>
    </location>
</feature>
<proteinExistence type="predicted"/>
<evidence type="ECO:0000313" key="2">
    <source>
        <dbReference type="EMBL" id="KZV45656.1"/>
    </source>
</evidence>
<evidence type="ECO:0000313" key="3">
    <source>
        <dbReference type="Proteomes" id="UP000250235"/>
    </source>
</evidence>
<keyword evidence="1" id="KW-0472">Membrane</keyword>
<dbReference type="Proteomes" id="UP000250235">
    <property type="component" value="Unassembled WGS sequence"/>
</dbReference>
<keyword evidence="1" id="KW-0812">Transmembrane</keyword>
<organism evidence="2 3">
    <name type="scientific">Dorcoceras hygrometricum</name>
    <dbReference type="NCBI Taxonomy" id="472368"/>
    <lineage>
        <taxon>Eukaryota</taxon>
        <taxon>Viridiplantae</taxon>
        <taxon>Streptophyta</taxon>
        <taxon>Embryophyta</taxon>
        <taxon>Tracheophyta</taxon>
        <taxon>Spermatophyta</taxon>
        <taxon>Magnoliopsida</taxon>
        <taxon>eudicotyledons</taxon>
        <taxon>Gunneridae</taxon>
        <taxon>Pentapetalae</taxon>
        <taxon>asterids</taxon>
        <taxon>lamiids</taxon>
        <taxon>Lamiales</taxon>
        <taxon>Gesneriaceae</taxon>
        <taxon>Didymocarpoideae</taxon>
        <taxon>Trichosporeae</taxon>
        <taxon>Loxocarpinae</taxon>
        <taxon>Dorcoceras</taxon>
    </lineage>
</organism>
<reference evidence="2 3" key="1">
    <citation type="journal article" date="2015" name="Proc. Natl. Acad. Sci. U.S.A.">
        <title>The resurrection genome of Boea hygrometrica: A blueprint for survival of dehydration.</title>
        <authorList>
            <person name="Xiao L."/>
            <person name="Yang G."/>
            <person name="Zhang L."/>
            <person name="Yang X."/>
            <person name="Zhao S."/>
            <person name="Ji Z."/>
            <person name="Zhou Q."/>
            <person name="Hu M."/>
            <person name="Wang Y."/>
            <person name="Chen M."/>
            <person name="Xu Y."/>
            <person name="Jin H."/>
            <person name="Xiao X."/>
            <person name="Hu G."/>
            <person name="Bao F."/>
            <person name="Hu Y."/>
            <person name="Wan P."/>
            <person name="Li L."/>
            <person name="Deng X."/>
            <person name="Kuang T."/>
            <person name="Xiang C."/>
            <person name="Zhu J.K."/>
            <person name="Oliver M.J."/>
            <person name="He Y."/>
        </authorList>
    </citation>
    <scope>NUCLEOTIDE SEQUENCE [LARGE SCALE GENOMIC DNA]</scope>
    <source>
        <strain evidence="3">cv. XS01</strain>
    </source>
</reference>